<dbReference type="Proteomes" id="UP000826212">
    <property type="component" value="Chromosome"/>
</dbReference>
<accession>A0AC61NBU1</accession>
<keyword evidence="2" id="KW-1185">Reference proteome</keyword>
<evidence type="ECO:0000313" key="1">
    <source>
        <dbReference type="EMBL" id="QZE12923.1"/>
    </source>
</evidence>
<proteinExistence type="predicted"/>
<reference evidence="1" key="1">
    <citation type="submission" date="2021-08" db="EMBL/GenBank/DDBJ databases">
        <title>Novel anaerobic bacterium isolated from sea squirt in East Sea, Republic of Korea.</title>
        <authorList>
            <person name="Nguyen T.H."/>
            <person name="Li Z."/>
            <person name="Lee Y.-J."/>
            <person name="Ko J."/>
            <person name="Kim S.-G."/>
        </authorList>
    </citation>
    <scope>NUCLEOTIDE SEQUENCE</scope>
    <source>
        <strain evidence="1">KCTC 25031</strain>
    </source>
</reference>
<protein>
    <submittedName>
        <fullName evidence="1">Uncharacterized protein</fullName>
    </submittedName>
</protein>
<dbReference type="EMBL" id="CP081303">
    <property type="protein sequence ID" value="QZE12923.1"/>
    <property type="molecule type" value="Genomic_DNA"/>
</dbReference>
<evidence type="ECO:0000313" key="2">
    <source>
        <dbReference type="Proteomes" id="UP000826212"/>
    </source>
</evidence>
<organism evidence="1 2">
    <name type="scientific">Halosquirtibacter laminarini</name>
    <dbReference type="NCBI Taxonomy" id="3374600"/>
    <lineage>
        <taxon>Bacteria</taxon>
        <taxon>Pseudomonadati</taxon>
        <taxon>Bacteroidota</taxon>
        <taxon>Bacteroidia</taxon>
        <taxon>Marinilabiliales</taxon>
        <taxon>Prolixibacteraceae</taxon>
        <taxon>Halosquirtibacter</taxon>
    </lineage>
</organism>
<sequence>MKRLTYCIPLLLLLWGHLPLKAQDTLYYNQWFERVPKEISSYTTVIEVINKKANITVYNNDGNRVHMRGFLNGKKAVPWDGRFVWFYYNGKTKHEGLFKEGRPDGVHKYYWDNGRVKAEENYQNGILTGKLKEYYKDGNIRAESNITQGILNGYTVVFHHNGKKKAKGAYRRGKKNGEWLFYDTSEKVVKKINFQSLFTIDKGKLEIEFPSNNWKLVHKEGNDSTKRQILTFASKPISIKEVGTTTPTVTIITEKVDWMQDLVYYATNMRLRLPYHREKDLSWEKGDFNIRRTMGYMGRRYQDGPYTTKGVVITQVNRGKAVTVIEEVNEILFNKNQDYFMDVIRSVNAPIPKKSSNIADKSVKKKRRGLFKRRKNENRKSKKS</sequence>
<name>A0AC61NBU1_9BACT</name>
<gene>
    <name evidence="1" type="ORF">K4L44_10015</name>
</gene>